<evidence type="ECO:0000313" key="10">
    <source>
        <dbReference type="EMBL" id="MDP9800795.1"/>
    </source>
</evidence>
<evidence type="ECO:0000256" key="1">
    <source>
        <dbReference type="ARBA" id="ARBA00004651"/>
    </source>
</evidence>
<keyword evidence="5 7" id="KW-1133">Transmembrane helix</keyword>
<comment type="similarity">
    <text evidence="7">Belongs to the binding-protein-dependent transport system permease family.</text>
</comment>
<evidence type="ECO:0000256" key="7">
    <source>
        <dbReference type="RuleBase" id="RU363032"/>
    </source>
</evidence>
<comment type="subcellular location">
    <subcellularLocation>
        <location evidence="1 7">Cell membrane</location>
        <topology evidence="1 7">Multi-pass membrane protein</topology>
    </subcellularLocation>
</comment>
<keyword evidence="11" id="KW-1185">Reference proteome</keyword>
<evidence type="ECO:0000313" key="11">
    <source>
        <dbReference type="Proteomes" id="UP001235966"/>
    </source>
</evidence>
<dbReference type="RefSeq" id="WP_278058254.1">
    <property type="nucleotide sequence ID" value="NZ_CP121247.1"/>
</dbReference>
<dbReference type="SUPFAM" id="SSF161098">
    <property type="entry name" value="MetI-like"/>
    <property type="match status" value="1"/>
</dbReference>
<dbReference type="CDD" id="cd06261">
    <property type="entry name" value="TM_PBP2"/>
    <property type="match status" value="1"/>
</dbReference>
<dbReference type="Proteomes" id="UP001235966">
    <property type="component" value="Unassembled WGS sequence"/>
</dbReference>
<evidence type="ECO:0000256" key="2">
    <source>
        <dbReference type="ARBA" id="ARBA00022448"/>
    </source>
</evidence>
<feature type="region of interest" description="Disordered" evidence="8">
    <location>
        <begin position="1"/>
        <end position="38"/>
    </location>
</feature>
<evidence type="ECO:0000256" key="6">
    <source>
        <dbReference type="ARBA" id="ARBA00023136"/>
    </source>
</evidence>
<feature type="transmembrane region" description="Helical" evidence="7">
    <location>
        <begin position="53"/>
        <end position="74"/>
    </location>
</feature>
<proteinExistence type="inferred from homology"/>
<accession>A0ABT9NAP8</accession>
<dbReference type="PANTHER" id="PTHR43744">
    <property type="entry name" value="ABC TRANSPORTER PERMEASE PROTEIN MG189-RELATED-RELATED"/>
    <property type="match status" value="1"/>
</dbReference>
<feature type="transmembrane region" description="Helical" evidence="7">
    <location>
        <begin position="120"/>
        <end position="144"/>
    </location>
</feature>
<keyword evidence="4 7" id="KW-0812">Transmembrane</keyword>
<dbReference type="InterPro" id="IPR000515">
    <property type="entry name" value="MetI-like"/>
</dbReference>
<feature type="transmembrane region" description="Helical" evidence="7">
    <location>
        <begin position="151"/>
        <end position="181"/>
    </location>
</feature>
<keyword evidence="2 7" id="KW-0813">Transport</keyword>
<comment type="caution">
    <text evidence="10">The sequence shown here is derived from an EMBL/GenBank/DDBJ whole genome shotgun (WGS) entry which is preliminary data.</text>
</comment>
<dbReference type="PANTHER" id="PTHR43744:SF4">
    <property type="entry name" value="OSMOPROTECTIVE COMPOUNDS UPTAKE PERMEASE PROTEIN GGTD"/>
    <property type="match status" value="1"/>
</dbReference>
<keyword evidence="6 7" id="KW-0472">Membrane</keyword>
<keyword evidence="3" id="KW-1003">Cell membrane</keyword>
<name>A0ABT9NAP8_9ACTO</name>
<reference evidence="10 11" key="1">
    <citation type="submission" date="2023-07" db="EMBL/GenBank/DDBJ databases">
        <title>Sequencing the genomes of 1000 actinobacteria strains.</title>
        <authorList>
            <person name="Klenk H.-P."/>
        </authorList>
    </citation>
    <scope>NUCLEOTIDE SEQUENCE [LARGE SCALE GENOMIC DNA]</scope>
    <source>
        <strain evidence="10 11">DSM 102162</strain>
    </source>
</reference>
<feature type="domain" description="ABC transmembrane type-1" evidence="9">
    <location>
        <begin position="116"/>
        <end position="306"/>
    </location>
</feature>
<dbReference type="Gene3D" id="1.10.3720.10">
    <property type="entry name" value="MetI-like"/>
    <property type="match status" value="1"/>
</dbReference>
<feature type="transmembrane region" description="Helical" evidence="7">
    <location>
        <begin position="228"/>
        <end position="251"/>
    </location>
</feature>
<evidence type="ECO:0000256" key="5">
    <source>
        <dbReference type="ARBA" id="ARBA00022989"/>
    </source>
</evidence>
<evidence type="ECO:0000256" key="3">
    <source>
        <dbReference type="ARBA" id="ARBA00022475"/>
    </source>
</evidence>
<gene>
    <name evidence="10" type="ORF">J2S49_000871</name>
</gene>
<feature type="transmembrane region" description="Helical" evidence="7">
    <location>
        <begin position="287"/>
        <end position="306"/>
    </location>
</feature>
<dbReference type="Pfam" id="PF00528">
    <property type="entry name" value="BPD_transp_1"/>
    <property type="match status" value="1"/>
</dbReference>
<dbReference type="InterPro" id="IPR035906">
    <property type="entry name" value="MetI-like_sf"/>
</dbReference>
<evidence type="ECO:0000256" key="8">
    <source>
        <dbReference type="SAM" id="MobiDB-lite"/>
    </source>
</evidence>
<sequence length="320" mass="34740">MGNETYAPASGKHLAPPAQPTASPAQPTPTAPAQPAKKPSLGYRIQRALSHSVVNVILLLVGAMWLLPTVGLFFQSVRSPQDNAQTGWWNIFAKPAQFTWENYQSILGSQSMVQSLINTVLIVVPSTLLVVLLGAMAGYALAWIEFPGRTAVLVMIVALMAVPLQVAFIPLAQLFGAIGIFGTRLAVILFHTAFGLPFAIFLMRNYFRAISEETFEAARLDGASEWRIFFQIALPLGMPALASLTIFQFLWSWNDMLVALIFAGPNDKPITVALAEQLRLFSANIDLLAAGAFISMVIPLVVFFAGQKYFVSALLQGSTK</sequence>
<protein>
    <submittedName>
        <fullName evidence="10">Alpha-glucoside transport system permease protein</fullName>
    </submittedName>
</protein>
<feature type="transmembrane region" description="Helical" evidence="7">
    <location>
        <begin position="187"/>
        <end position="207"/>
    </location>
</feature>
<evidence type="ECO:0000256" key="4">
    <source>
        <dbReference type="ARBA" id="ARBA00022692"/>
    </source>
</evidence>
<dbReference type="EMBL" id="JAUSQW010000001">
    <property type="protein sequence ID" value="MDP9800795.1"/>
    <property type="molecule type" value="Genomic_DNA"/>
</dbReference>
<dbReference type="PROSITE" id="PS50928">
    <property type="entry name" value="ABC_TM1"/>
    <property type="match status" value="1"/>
</dbReference>
<evidence type="ECO:0000259" key="9">
    <source>
        <dbReference type="PROSITE" id="PS50928"/>
    </source>
</evidence>
<organism evidence="10 11">
    <name type="scientific">Arcanobacterium wilhelmae</name>
    <dbReference type="NCBI Taxonomy" id="1803177"/>
    <lineage>
        <taxon>Bacteria</taxon>
        <taxon>Bacillati</taxon>
        <taxon>Actinomycetota</taxon>
        <taxon>Actinomycetes</taxon>
        <taxon>Actinomycetales</taxon>
        <taxon>Actinomycetaceae</taxon>
        <taxon>Arcanobacterium</taxon>
    </lineage>
</organism>